<evidence type="ECO:0000313" key="1">
    <source>
        <dbReference type="EMBL" id="GBH16193.1"/>
    </source>
</evidence>
<accession>A0AAN4Q3U5</accession>
<dbReference type="AlphaFoldDB" id="A0AAN4Q3U5"/>
<dbReference type="Proteomes" id="UP000248291">
    <property type="component" value="Unassembled WGS sequence"/>
</dbReference>
<protein>
    <submittedName>
        <fullName evidence="1">Uncharacterized protein</fullName>
    </submittedName>
</protein>
<organism evidence="1 2">
    <name type="scientific">Pseudomonas syringae pv. actinidiae</name>
    <dbReference type="NCBI Taxonomy" id="103796"/>
    <lineage>
        <taxon>Bacteria</taxon>
        <taxon>Pseudomonadati</taxon>
        <taxon>Pseudomonadota</taxon>
        <taxon>Gammaproteobacteria</taxon>
        <taxon>Pseudomonadales</taxon>
        <taxon>Pseudomonadaceae</taxon>
        <taxon>Pseudomonas</taxon>
        <taxon>Pseudomonas syringae</taxon>
    </lineage>
</organism>
<dbReference type="EMBL" id="BGKA01000079">
    <property type="protein sequence ID" value="GBH16193.1"/>
    <property type="molecule type" value="Genomic_DNA"/>
</dbReference>
<name>A0AAN4Q3U5_PSESF</name>
<gene>
    <name evidence="1" type="ORF">KPSA3_02133</name>
</gene>
<reference evidence="1 2" key="1">
    <citation type="submission" date="2018-04" db="EMBL/GenBank/DDBJ databases">
        <title>Draft genome sequence of Pseudomonas syringae pv. actinidiae biovar 3 strains isolated from kiwifruit in Kagawa prefecture.</title>
        <authorList>
            <person name="Tabuchi M."/>
            <person name="Saito M."/>
            <person name="Fujiwara S."/>
            <person name="Sasa N."/>
            <person name="Akimitsu K."/>
            <person name="Gomi K."/>
            <person name="Konishi-Sugita S."/>
            <person name="Hamano K."/>
            <person name="Kataoka I."/>
        </authorList>
    </citation>
    <scope>NUCLEOTIDE SEQUENCE [LARGE SCALE GENOMIC DNA]</scope>
    <source>
        <strain evidence="1 2">MAFF212211</strain>
    </source>
</reference>
<sequence>MNSKLDDSHAAVILSVIFYVVMHLKIARQESGGIVTFSIRQRRLND</sequence>
<evidence type="ECO:0000313" key="2">
    <source>
        <dbReference type="Proteomes" id="UP000248291"/>
    </source>
</evidence>
<proteinExistence type="predicted"/>
<comment type="caution">
    <text evidence="1">The sequence shown here is derived from an EMBL/GenBank/DDBJ whole genome shotgun (WGS) entry which is preliminary data.</text>
</comment>